<protein>
    <submittedName>
        <fullName evidence="1">Uncharacterized protein</fullName>
    </submittedName>
</protein>
<name>A0A0N7JWA3_9BURK</name>
<dbReference type="KEGG" id="bcai:K788_00009215"/>
<dbReference type="EMBL" id="CP012748">
    <property type="protein sequence ID" value="ALL71453.1"/>
    <property type="molecule type" value="Genomic_DNA"/>
</dbReference>
<dbReference type="AlphaFoldDB" id="A0A0N7JWA3"/>
<evidence type="ECO:0000313" key="2">
    <source>
        <dbReference type="Proteomes" id="UP000019146"/>
    </source>
</evidence>
<geneLocation type="plasmid" evidence="2"/>
<evidence type="ECO:0000313" key="1">
    <source>
        <dbReference type="EMBL" id="ALL71453.1"/>
    </source>
</evidence>
<organism evidence="1 2">
    <name type="scientific">Paraburkholderia caribensis MBA4</name>
    <dbReference type="NCBI Taxonomy" id="1323664"/>
    <lineage>
        <taxon>Bacteria</taxon>
        <taxon>Pseudomonadati</taxon>
        <taxon>Pseudomonadota</taxon>
        <taxon>Betaproteobacteria</taxon>
        <taxon>Burkholderiales</taxon>
        <taxon>Burkholderiaceae</taxon>
        <taxon>Paraburkholderia</taxon>
    </lineage>
</organism>
<dbReference type="Proteomes" id="UP000019146">
    <property type="component" value="Plasmid unnamed"/>
</dbReference>
<reference evidence="1 2" key="1">
    <citation type="journal article" date="2014" name="Genome Announc.">
        <title>Draft Genome Sequence of the Haloacid-Degrading Burkholderia caribensis Strain MBA4.</title>
        <authorList>
            <person name="Pan Y."/>
            <person name="Kong K.F."/>
            <person name="Tsang J.S."/>
        </authorList>
    </citation>
    <scope>NUCLEOTIDE SEQUENCE [LARGE SCALE GENOMIC DNA]</scope>
    <source>
        <strain evidence="1 2">MBA4</strain>
        <plasmid evidence="2">Plasmid</plasmid>
    </source>
</reference>
<proteinExistence type="predicted"/>
<sequence length="43" mass="5075">MALGLAAAVFSPFNYLVILKVDRMFRARDVRRALRNTLFWLFD</sequence>
<gene>
    <name evidence="1" type="ORF">K788_00009215</name>
</gene>
<keyword evidence="1" id="KW-0614">Plasmid</keyword>
<accession>A0A0N7JWA3</accession>